<evidence type="ECO:0000313" key="6">
    <source>
        <dbReference type="EMBL" id="KGL37636.1"/>
    </source>
</evidence>
<dbReference type="Pfam" id="PF00356">
    <property type="entry name" value="LacI"/>
    <property type="match status" value="1"/>
</dbReference>
<dbReference type="PROSITE" id="PS00356">
    <property type="entry name" value="HTH_LACI_1"/>
    <property type="match status" value="1"/>
</dbReference>
<feature type="domain" description="HTH lacI-type" evidence="4">
    <location>
        <begin position="5"/>
        <end position="59"/>
    </location>
</feature>
<dbReference type="PRINTS" id="PR00036">
    <property type="entry name" value="HTHLACI"/>
</dbReference>
<reference evidence="6 9" key="1">
    <citation type="submission" date="2014-05" db="EMBL/GenBank/DDBJ databases">
        <title>Novel Listeriaceae from food processing environments.</title>
        <authorList>
            <person name="den Bakker H.C."/>
        </authorList>
    </citation>
    <scope>NUCLEOTIDE SEQUENCE [LARGE SCALE GENOMIC DNA]</scope>
    <source>
        <strain evidence="6 9">FSL A5-0281</strain>
    </source>
</reference>
<evidence type="ECO:0000256" key="1">
    <source>
        <dbReference type="ARBA" id="ARBA00023015"/>
    </source>
</evidence>
<evidence type="ECO:0000259" key="4">
    <source>
        <dbReference type="PROSITE" id="PS50932"/>
    </source>
</evidence>
<dbReference type="CDD" id="cd01392">
    <property type="entry name" value="HTH_LacI"/>
    <property type="match status" value="1"/>
</dbReference>
<dbReference type="EMBL" id="JNFA01000031">
    <property type="protein sequence ID" value="KGL37636.1"/>
    <property type="molecule type" value="Genomic_DNA"/>
</dbReference>
<dbReference type="InterPro" id="IPR046335">
    <property type="entry name" value="LacI/GalR-like_sensor"/>
</dbReference>
<keyword evidence="2" id="KW-0238">DNA-binding</keyword>
<dbReference type="EMBL" id="JAARSH010000004">
    <property type="protein sequence ID" value="MBC1615977.1"/>
    <property type="molecule type" value="Genomic_DNA"/>
</dbReference>
<dbReference type="STRING" id="1552123.EP57_16550"/>
<dbReference type="SUPFAM" id="SSF53822">
    <property type="entry name" value="Periplasmic binding protein-like I"/>
    <property type="match status" value="1"/>
</dbReference>
<gene>
    <name evidence="6" type="ORF">EP57_16550</name>
    <name evidence="7" type="ORF">HB836_12525</name>
    <name evidence="8" type="ORF">HB904_07250</name>
</gene>
<feature type="domain" description="HTH cro/C1-type" evidence="5">
    <location>
        <begin position="2"/>
        <end position="53"/>
    </location>
</feature>
<evidence type="ECO:0000313" key="9">
    <source>
        <dbReference type="Proteomes" id="UP000029844"/>
    </source>
</evidence>
<protein>
    <submittedName>
        <fullName evidence="6">LacI family transcriptional regulator</fullName>
    </submittedName>
</protein>
<dbReference type="InterPro" id="IPR028082">
    <property type="entry name" value="Peripla_BP_I"/>
</dbReference>
<keyword evidence="1" id="KW-0805">Transcription regulation</keyword>
<evidence type="ECO:0000313" key="10">
    <source>
        <dbReference type="Proteomes" id="UP000544413"/>
    </source>
</evidence>
<dbReference type="SUPFAM" id="SSF47413">
    <property type="entry name" value="lambda repressor-like DNA-binding domains"/>
    <property type="match status" value="1"/>
</dbReference>
<dbReference type="Proteomes" id="UP000029844">
    <property type="component" value="Unassembled WGS sequence"/>
</dbReference>
<dbReference type="EMBL" id="JAARPT010000007">
    <property type="protein sequence ID" value="MBC1402409.1"/>
    <property type="molecule type" value="Genomic_DNA"/>
</dbReference>
<evidence type="ECO:0000313" key="7">
    <source>
        <dbReference type="EMBL" id="MBC1402409.1"/>
    </source>
</evidence>
<dbReference type="PANTHER" id="PTHR30146:SF150">
    <property type="entry name" value="ARABINOSE METABOLISM TRANSCRIPTIONAL REPRESSOR"/>
    <property type="match status" value="1"/>
</dbReference>
<organism evidence="6 9">
    <name type="scientific">Listeria booriae</name>
    <dbReference type="NCBI Taxonomy" id="1552123"/>
    <lineage>
        <taxon>Bacteria</taxon>
        <taxon>Bacillati</taxon>
        <taxon>Bacillota</taxon>
        <taxon>Bacilli</taxon>
        <taxon>Bacillales</taxon>
        <taxon>Listeriaceae</taxon>
        <taxon>Listeria</taxon>
    </lineage>
</organism>
<accession>A0A099VYW3</accession>
<evidence type="ECO:0000256" key="2">
    <source>
        <dbReference type="ARBA" id="ARBA00023125"/>
    </source>
</evidence>
<keyword evidence="9" id="KW-1185">Reference proteome</keyword>
<dbReference type="AlphaFoldDB" id="A0A099VYW3"/>
<proteinExistence type="predicted"/>
<dbReference type="GO" id="GO:0003700">
    <property type="term" value="F:DNA-binding transcription factor activity"/>
    <property type="evidence" value="ECO:0007669"/>
    <property type="project" value="TreeGrafter"/>
</dbReference>
<dbReference type="eggNOG" id="COG1609">
    <property type="taxonomic scope" value="Bacteria"/>
</dbReference>
<dbReference type="PANTHER" id="PTHR30146">
    <property type="entry name" value="LACI-RELATED TRANSCRIPTIONAL REPRESSOR"/>
    <property type="match status" value="1"/>
</dbReference>
<dbReference type="InterPro" id="IPR000843">
    <property type="entry name" value="HTH_LacI"/>
</dbReference>
<dbReference type="SMART" id="SM00354">
    <property type="entry name" value="HTH_LACI"/>
    <property type="match status" value="1"/>
</dbReference>
<name>A0A099VYW3_9LIST</name>
<evidence type="ECO:0000256" key="3">
    <source>
        <dbReference type="ARBA" id="ARBA00023163"/>
    </source>
</evidence>
<dbReference type="InterPro" id="IPR001387">
    <property type="entry name" value="Cro/C1-type_HTH"/>
</dbReference>
<dbReference type="Gene3D" id="1.10.260.40">
    <property type="entry name" value="lambda repressor-like DNA-binding domains"/>
    <property type="match status" value="1"/>
</dbReference>
<dbReference type="Proteomes" id="UP000574104">
    <property type="component" value="Unassembled WGS sequence"/>
</dbReference>
<dbReference type="Pfam" id="PF13377">
    <property type="entry name" value="Peripla_BP_3"/>
    <property type="match status" value="1"/>
</dbReference>
<dbReference type="PROSITE" id="PS50932">
    <property type="entry name" value="HTH_LACI_2"/>
    <property type="match status" value="1"/>
</dbReference>
<dbReference type="InterPro" id="IPR010982">
    <property type="entry name" value="Lambda_DNA-bd_dom_sf"/>
</dbReference>
<dbReference type="CDD" id="cd06267">
    <property type="entry name" value="PBP1_LacI_sugar_binding-like"/>
    <property type="match status" value="1"/>
</dbReference>
<dbReference type="Proteomes" id="UP000544413">
    <property type="component" value="Unassembled WGS sequence"/>
</dbReference>
<sequence>MKEKITIQEIAKLSGVSVSTVSRVLNNSPSVSKEKRKRIQDVIDKHQYTPSVFARGMIHRQTKNIGVILPDISNPYFVSLVAEIQKCALEQFYSTIVFNTLLAGPESDKTKHHLTEEDYLRIVLEKQVDGVLVLGGEIDKEVLSESYVTALNQLHKQVPVLVIGSKREELDCLFVERDLKKGVTTLVTHLTALGHRDIGFIGGEQGVKITTSRVDAFRSALSNFSHPVRNEWIELTDYYVPAGYEALMRLVERSPEDLPTALVAINDSVAIGAIRAMKDKGIRCPEDIAIVSCDQFLNSDFQIPRLTTIDQHNEYLGKIAVLQLITAMNGEYEPTVIKHQPELIVRESCGATK</sequence>
<dbReference type="GeneID" id="58718941"/>
<dbReference type="OrthoDB" id="9796186at2"/>
<evidence type="ECO:0000259" key="5">
    <source>
        <dbReference type="PROSITE" id="PS50943"/>
    </source>
</evidence>
<reference evidence="10 11" key="2">
    <citation type="submission" date="2020-03" db="EMBL/GenBank/DDBJ databases">
        <title>Soil Listeria distribution.</title>
        <authorList>
            <person name="Liao J."/>
            <person name="Wiedmann M."/>
        </authorList>
    </citation>
    <scope>NUCLEOTIDE SEQUENCE [LARGE SCALE GENOMIC DNA]</scope>
    <source>
        <strain evidence="8 11">FSL L7-1299</strain>
        <strain evidence="7 10">FSL L7-1658</strain>
    </source>
</reference>
<evidence type="ECO:0000313" key="8">
    <source>
        <dbReference type="EMBL" id="MBC1615977.1"/>
    </source>
</evidence>
<dbReference type="Gene3D" id="3.40.50.2300">
    <property type="match status" value="2"/>
</dbReference>
<dbReference type="RefSeq" id="WP_036088407.1">
    <property type="nucleotide sequence ID" value="NZ_CBCSHQ010000016.1"/>
</dbReference>
<dbReference type="PROSITE" id="PS50943">
    <property type="entry name" value="HTH_CROC1"/>
    <property type="match status" value="1"/>
</dbReference>
<comment type="caution">
    <text evidence="6">The sequence shown here is derived from an EMBL/GenBank/DDBJ whole genome shotgun (WGS) entry which is preliminary data.</text>
</comment>
<dbReference type="GO" id="GO:0000976">
    <property type="term" value="F:transcription cis-regulatory region binding"/>
    <property type="evidence" value="ECO:0007669"/>
    <property type="project" value="TreeGrafter"/>
</dbReference>
<evidence type="ECO:0000313" key="11">
    <source>
        <dbReference type="Proteomes" id="UP000574104"/>
    </source>
</evidence>
<keyword evidence="3" id="KW-0804">Transcription</keyword>